<evidence type="ECO:0000313" key="3">
    <source>
        <dbReference type="Proteomes" id="UP001530315"/>
    </source>
</evidence>
<feature type="compositionally biased region" description="Polar residues" evidence="1">
    <location>
        <begin position="24"/>
        <end position="40"/>
    </location>
</feature>
<comment type="caution">
    <text evidence="2">The sequence shown here is derived from an EMBL/GenBank/DDBJ whole genome shotgun (WGS) entry which is preliminary data.</text>
</comment>
<reference evidence="2 3" key="1">
    <citation type="submission" date="2024-10" db="EMBL/GenBank/DDBJ databases">
        <title>Updated reference genomes for cyclostephanoid diatoms.</title>
        <authorList>
            <person name="Roberts W.R."/>
            <person name="Alverson A.J."/>
        </authorList>
    </citation>
    <scope>NUCLEOTIDE SEQUENCE [LARGE SCALE GENOMIC DNA]</scope>
    <source>
        <strain evidence="2 3">AJA276-08</strain>
    </source>
</reference>
<gene>
    <name evidence="2" type="ORF">ACHAW5_003138</name>
</gene>
<dbReference type="AlphaFoldDB" id="A0ABD3NVL0"/>
<organism evidence="2 3">
    <name type="scientific">Stephanodiscus triporus</name>
    <dbReference type="NCBI Taxonomy" id="2934178"/>
    <lineage>
        <taxon>Eukaryota</taxon>
        <taxon>Sar</taxon>
        <taxon>Stramenopiles</taxon>
        <taxon>Ochrophyta</taxon>
        <taxon>Bacillariophyta</taxon>
        <taxon>Coscinodiscophyceae</taxon>
        <taxon>Thalassiosirophycidae</taxon>
        <taxon>Stephanodiscales</taxon>
        <taxon>Stephanodiscaceae</taxon>
        <taxon>Stephanodiscus</taxon>
    </lineage>
</organism>
<keyword evidence="3" id="KW-1185">Reference proteome</keyword>
<sequence>MVDDEGTCSPRRSSESPSSSSSSAAPQNSLKTTGLQESDWYNCQEHEVSSEEDGVKAMMQYLPHSAALLVTALQRSGIKGKNSKKSGDDFYYHYESDDEEVAVAGIIRSGISQITTKQDGEITKSPPRPSLTLPITLTTPQMEINERVADMLLESIIQMDDNCGGCSFRGSTRKKTGNVAWTARREGLGVAEGSDDIAVANDSGDNDVTQITDDMATTGSGVAATTSYDNFDHNDDDSIGGDISLLVNSIARLQRDLENADLTHLDWDDIHNFYDDDDDAGGGAAFGDDTSLLSRLKRWVSRGMIMEQKLLHAYISDYMGNENYDDYGASDAAVATEANSMDANRGRGGGRYADHPVLIWSMALMWAFVVLKLMCPKMDGDGMFNDNDLPAQFAYIIDWMFG</sequence>
<feature type="compositionally biased region" description="Low complexity" evidence="1">
    <location>
        <begin position="9"/>
        <end position="23"/>
    </location>
</feature>
<dbReference type="EMBL" id="JALLAZ020001148">
    <property type="protein sequence ID" value="KAL3779743.1"/>
    <property type="molecule type" value="Genomic_DNA"/>
</dbReference>
<dbReference type="Proteomes" id="UP001530315">
    <property type="component" value="Unassembled WGS sequence"/>
</dbReference>
<feature type="region of interest" description="Disordered" evidence="1">
    <location>
        <begin position="1"/>
        <end position="40"/>
    </location>
</feature>
<evidence type="ECO:0000256" key="1">
    <source>
        <dbReference type="SAM" id="MobiDB-lite"/>
    </source>
</evidence>
<protein>
    <submittedName>
        <fullName evidence="2">Uncharacterized protein</fullName>
    </submittedName>
</protein>
<accession>A0ABD3NVL0</accession>
<name>A0ABD3NVL0_9STRA</name>
<evidence type="ECO:0000313" key="2">
    <source>
        <dbReference type="EMBL" id="KAL3779743.1"/>
    </source>
</evidence>
<proteinExistence type="predicted"/>